<evidence type="ECO:0000313" key="2">
    <source>
        <dbReference type="EMBL" id="CAF0874106.1"/>
    </source>
</evidence>
<dbReference type="AlphaFoldDB" id="A0A813XSL6"/>
<feature type="chain" id="PRO_5032493434" evidence="1">
    <location>
        <begin position="20"/>
        <end position="123"/>
    </location>
</feature>
<accession>A0A813XSL6</accession>
<dbReference type="Proteomes" id="UP000663852">
    <property type="component" value="Unassembled WGS sequence"/>
</dbReference>
<keyword evidence="1" id="KW-0732">Signal</keyword>
<evidence type="ECO:0000256" key="1">
    <source>
        <dbReference type="SAM" id="SignalP"/>
    </source>
</evidence>
<proteinExistence type="predicted"/>
<evidence type="ECO:0000313" key="3">
    <source>
        <dbReference type="Proteomes" id="UP000663852"/>
    </source>
</evidence>
<comment type="caution">
    <text evidence="2">The sequence shown here is derived from an EMBL/GenBank/DDBJ whole genome shotgun (WGS) entry which is preliminary data.</text>
</comment>
<reference evidence="2" key="1">
    <citation type="submission" date="2021-02" db="EMBL/GenBank/DDBJ databases">
        <authorList>
            <person name="Nowell W R."/>
        </authorList>
    </citation>
    <scope>NUCLEOTIDE SEQUENCE</scope>
</reference>
<dbReference type="OrthoDB" id="9970476at2759"/>
<sequence>MNLVVFTLLLSLTVLPVQGKANDYLAKFFKTRNPDDLHEEAKRFLSLWFNQQRAATDGHWCCAINPPSIPVFSSTGDLLHYQPQPCPDTHMVCYILPAWQTLFATFGSSMTAEQILNAVHQIG</sequence>
<dbReference type="EMBL" id="CAJNOJ010000027">
    <property type="protein sequence ID" value="CAF0874106.1"/>
    <property type="molecule type" value="Genomic_DNA"/>
</dbReference>
<name>A0A813XSL6_ADIRI</name>
<protein>
    <submittedName>
        <fullName evidence="2">Uncharacterized protein</fullName>
    </submittedName>
</protein>
<organism evidence="2 3">
    <name type="scientific">Adineta ricciae</name>
    <name type="common">Rotifer</name>
    <dbReference type="NCBI Taxonomy" id="249248"/>
    <lineage>
        <taxon>Eukaryota</taxon>
        <taxon>Metazoa</taxon>
        <taxon>Spiralia</taxon>
        <taxon>Gnathifera</taxon>
        <taxon>Rotifera</taxon>
        <taxon>Eurotatoria</taxon>
        <taxon>Bdelloidea</taxon>
        <taxon>Adinetida</taxon>
        <taxon>Adinetidae</taxon>
        <taxon>Adineta</taxon>
    </lineage>
</organism>
<gene>
    <name evidence="2" type="ORF">EDS130_LOCUS8442</name>
</gene>
<feature type="signal peptide" evidence="1">
    <location>
        <begin position="1"/>
        <end position="19"/>
    </location>
</feature>